<dbReference type="EMBL" id="CAJVPV010005528">
    <property type="protein sequence ID" value="CAG8592238.1"/>
    <property type="molecule type" value="Genomic_DNA"/>
</dbReference>
<evidence type="ECO:0000313" key="2">
    <source>
        <dbReference type="Proteomes" id="UP000789342"/>
    </source>
</evidence>
<keyword evidence="2" id="KW-1185">Reference proteome</keyword>
<dbReference type="Gene3D" id="1.10.510.10">
    <property type="entry name" value="Transferase(Phosphotransferase) domain 1"/>
    <property type="match status" value="1"/>
</dbReference>
<organism evidence="1 2">
    <name type="scientific">Acaulospora morrowiae</name>
    <dbReference type="NCBI Taxonomy" id="94023"/>
    <lineage>
        <taxon>Eukaryota</taxon>
        <taxon>Fungi</taxon>
        <taxon>Fungi incertae sedis</taxon>
        <taxon>Mucoromycota</taxon>
        <taxon>Glomeromycotina</taxon>
        <taxon>Glomeromycetes</taxon>
        <taxon>Diversisporales</taxon>
        <taxon>Acaulosporaceae</taxon>
        <taxon>Acaulospora</taxon>
    </lineage>
</organism>
<dbReference type="InterPro" id="IPR011009">
    <property type="entry name" value="Kinase-like_dom_sf"/>
</dbReference>
<sequence>MAKYGKCSGCNKNKSLKYGNADSCAGCYFAQFLSVNSGNSDIDNLIKATQRNNIQFKLEWISFEDFVDVQTIAEGGFSMIFTAEWRKGRVKGYSKGKLYRTGPIKVVLKVLKDSENINSTFIKELQNITETQPNSSIRNLVHCYGYFDDIKWMDWGEIDPRMRIQD</sequence>
<name>A0A9N9C7S5_9GLOM</name>
<proteinExistence type="predicted"/>
<gene>
    <name evidence="1" type="ORF">AMORRO_LOCUS7399</name>
</gene>
<reference evidence="1" key="1">
    <citation type="submission" date="2021-06" db="EMBL/GenBank/DDBJ databases">
        <authorList>
            <person name="Kallberg Y."/>
            <person name="Tangrot J."/>
            <person name="Rosling A."/>
        </authorList>
    </citation>
    <scope>NUCLEOTIDE SEQUENCE</scope>
    <source>
        <strain evidence="1">CL551</strain>
    </source>
</reference>
<dbReference type="SUPFAM" id="SSF56112">
    <property type="entry name" value="Protein kinase-like (PK-like)"/>
    <property type="match status" value="1"/>
</dbReference>
<protein>
    <submittedName>
        <fullName evidence="1">13230_t:CDS:1</fullName>
    </submittedName>
</protein>
<accession>A0A9N9C7S5</accession>
<dbReference type="AlphaFoldDB" id="A0A9N9C7S5"/>
<dbReference type="Proteomes" id="UP000789342">
    <property type="component" value="Unassembled WGS sequence"/>
</dbReference>
<evidence type="ECO:0000313" key="1">
    <source>
        <dbReference type="EMBL" id="CAG8592238.1"/>
    </source>
</evidence>
<comment type="caution">
    <text evidence="1">The sequence shown here is derived from an EMBL/GenBank/DDBJ whole genome shotgun (WGS) entry which is preliminary data.</text>
</comment>